<dbReference type="RefSeq" id="WP_064555616.1">
    <property type="nucleotide sequence ID" value="NZ_LXEO01000049.1"/>
</dbReference>
<dbReference type="InterPro" id="IPR010982">
    <property type="entry name" value="Lambda_DNA-bd_dom_sf"/>
</dbReference>
<keyword evidence="1" id="KW-0805">Transcription regulation</keyword>
<dbReference type="AlphaFoldDB" id="A0A1B7HJI3"/>
<name>A0A1B7HJI3_9ENTR</name>
<dbReference type="SUPFAM" id="SSF47413">
    <property type="entry name" value="lambda repressor-like DNA-binding domains"/>
    <property type="match status" value="1"/>
</dbReference>
<dbReference type="PRINTS" id="PR00036">
    <property type="entry name" value="HTHLACI"/>
</dbReference>
<dbReference type="PANTHER" id="PTHR30146">
    <property type="entry name" value="LACI-RELATED TRANSCRIPTIONAL REPRESSOR"/>
    <property type="match status" value="1"/>
</dbReference>
<keyword evidence="6" id="KW-1185">Reference proteome</keyword>
<evidence type="ECO:0000313" key="5">
    <source>
        <dbReference type="EMBL" id="OAT15797.1"/>
    </source>
</evidence>
<dbReference type="PROSITE" id="PS50932">
    <property type="entry name" value="HTH_LACI_2"/>
    <property type="match status" value="1"/>
</dbReference>
<dbReference type="Gene3D" id="3.40.50.2300">
    <property type="match status" value="2"/>
</dbReference>
<dbReference type="PANTHER" id="PTHR30146:SF150">
    <property type="entry name" value="ARABINOSE METABOLISM TRANSCRIPTIONAL REPRESSOR"/>
    <property type="match status" value="1"/>
</dbReference>
<dbReference type="Pfam" id="PF00356">
    <property type="entry name" value="LacI"/>
    <property type="match status" value="1"/>
</dbReference>
<dbReference type="GO" id="GO:0003700">
    <property type="term" value="F:DNA-binding transcription factor activity"/>
    <property type="evidence" value="ECO:0007669"/>
    <property type="project" value="TreeGrafter"/>
</dbReference>
<dbReference type="PROSITE" id="PS00356">
    <property type="entry name" value="HTH_LACI_1"/>
    <property type="match status" value="1"/>
</dbReference>
<keyword evidence="3" id="KW-0804">Transcription</keyword>
<dbReference type="GO" id="GO:0000976">
    <property type="term" value="F:transcription cis-regulatory region binding"/>
    <property type="evidence" value="ECO:0007669"/>
    <property type="project" value="TreeGrafter"/>
</dbReference>
<dbReference type="InterPro" id="IPR046335">
    <property type="entry name" value="LacI/GalR-like_sensor"/>
</dbReference>
<dbReference type="Proteomes" id="UP000078286">
    <property type="component" value="Unassembled WGS sequence"/>
</dbReference>
<dbReference type="PATRIC" id="fig|1354255.3.peg.3340"/>
<evidence type="ECO:0000256" key="2">
    <source>
        <dbReference type="ARBA" id="ARBA00023125"/>
    </source>
</evidence>
<comment type="caution">
    <text evidence="5">The sequence shown here is derived from an EMBL/GenBank/DDBJ whole genome shotgun (WGS) entry which is preliminary data.</text>
</comment>
<gene>
    <name evidence="5" type="ORF">M979_3245</name>
</gene>
<organism evidence="5 6">
    <name type="scientific">Buttiauxella noackiae ATCC 51607</name>
    <dbReference type="NCBI Taxonomy" id="1354255"/>
    <lineage>
        <taxon>Bacteria</taxon>
        <taxon>Pseudomonadati</taxon>
        <taxon>Pseudomonadota</taxon>
        <taxon>Gammaproteobacteria</taxon>
        <taxon>Enterobacterales</taxon>
        <taxon>Enterobacteriaceae</taxon>
        <taxon>Buttiauxella</taxon>
    </lineage>
</organism>
<dbReference type="SUPFAM" id="SSF53822">
    <property type="entry name" value="Periplasmic binding protein-like I"/>
    <property type="match status" value="1"/>
</dbReference>
<dbReference type="InterPro" id="IPR000843">
    <property type="entry name" value="HTH_LacI"/>
</dbReference>
<reference evidence="5 6" key="1">
    <citation type="submission" date="2016-04" db="EMBL/GenBank/DDBJ databases">
        <title>ATOL: Assembling a taxonomically balanced genome-scale reconstruction of the evolutionary history of the Enterobacteriaceae.</title>
        <authorList>
            <person name="Plunkett G.III."/>
            <person name="Neeno-Eckwall E.C."/>
            <person name="Glasner J.D."/>
            <person name="Perna N.T."/>
        </authorList>
    </citation>
    <scope>NUCLEOTIDE SEQUENCE [LARGE SCALE GENOMIC DNA]</scope>
    <source>
        <strain evidence="5 6">ATCC 51607</strain>
    </source>
</reference>
<keyword evidence="2" id="KW-0238">DNA-binding</keyword>
<dbReference type="CDD" id="cd01392">
    <property type="entry name" value="HTH_LacI"/>
    <property type="match status" value="1"/>
</dbReference>
<dbReference type="Pfam" id="PF13377">
    <property type="entry name" value="Peripla_BP_3"/>
    <property type="match status" value="1"/>
</dbReference>
<evidence type="ECO:0000259" key="4">
    <source>
        <dbReference type="PROSITE" id="PS50932"/>
    </source>
</evidence>
<protein>
    <submittedName>
        <fullName evidence="5">LacI family transcriptional regulator</fullName>
    </submittedName>
</protein>
<proteinExistence type="predicted"/>
<dbReference type="EMBL" id="LXEO01000049">
    <property type="protein sequence ID" value="OAT15797.1"/>
    <property type="molecule type" value="Genomic_DNA"/>
</dbReference>
<evidence type="ECO:0000313" key="6">
    <source>
        <dbReference type="Proteomes" id="UP000078286"/>
    </source>
</evidence>
<evidence type="ECO:0000256" key="3">
    <source>
        <dbReference type="ARBA" id="ARBA00023163"/>
    </source>
</evidence>
<feature type="domain" description="HTH lacI-type" evidence="4">
    <location>
        <begin position="5"/>
        <end position="59"/>
    </location>
</feature>
<dbReference type="InterPro" id="IPR028082">
    <property type="entry name" value="Peripla_BP_I"/>
</dbReference>
<sequence>MKKPLTIKDIAELANVSIATVSRVLNNNSWVADKTRARVEKVIQEQQFSPNLLARGMISKKTQTLAIVVSDISNPYFVMLVAQIENESLRAGYKVTLYDTQSANKSSSQGEIIPEENIFNSITDSQIDGVIILGGNIDYNNVPESYSHELKKLCAAIPVIVVGRQLADVDYSCVERDQSGCVALATNHLISKGYKSIGFIGGSKSVYITRQRIDSFKNTLQQANIVVNNNHIVLNNFYLQHGYEAVDKLFSQNKKLPEAIVAINDHVAKGAIRALKDRNISVPEDIAIVSCEYFPGSEYFIPRITTVNHHNELIGKTVMQVLMTLLKDTTESVVPEKIQLSLIPGESC</sequence>
<dbReference type="SMART" id="SM00354">
    <property type="entry name" value="HTH_LACI"/>
    <property type="match status" value="1"/>
</dbReference>
<accession>A0A1B7HJI3</accession>
<evidence type="ECO:0000256" key="1">
    <source>
        <dbReference type="ARBA" id="ARBA00023015"/>
    </source>
</evidence>
<dbReference type="CDD" id="cd06267">
    <property type="entry name" value="PBP1_LacI_sugar_binding-like"/>
    <property type="match status" value="1"/>
</dbReference>
<dbReference type="Gene3D" id="1.10.260.40">
    <property type="entry name" value="lambda repressor-like DNA-binding domains"/>
    <property type="match status" value="1"/>
</dbReference>